<keyword evidence="5" id="KW-0560">Oxidoreductase</keyword>
<dbReference type="PANTHER" id="PTHR43673:SF2">
    <property type="entry name" value="NITROREDUCTASE"/>
    <property type="match status" value="1"/>
</dbReference>
<dbReference type="STRING" id="880070.Cycma_3094"/>
<keyword evidence="4" id="KW-0288">FMN</keyword>
<dbReference type="SUPFAM" id="SSF55469">
    <property type="entry name" value="FMN-dependent nitroreductase-like"/>
    <property type="match status" value="1"/>
</dbReference>
<evidence type="ECO:0000256" key="5">
    <source>
        <dbReference type="ARBA" id="ARBA00023002"/>
    </source>
</evidence>
<feature type="domain" description="Nitroreductase" evidence="6">
    <location>
        <begin position="159"/>
        <end position="213"/>
    </location>
</feature>
<evidence type="ECO:0000313" key="7">
    <source>
        <dbReference type="EMBL" id="AEL26822.1"/>
    </source>
</evidence>
<dbReference type="InterPro" id="IPR029479">
    <property type="entry name" value="Nitroreductase"/>
</dbReference>
<protein>
    <submittedName>
        <fullName evidence="7">Nitroreductase</fullName>
    </submittedName>
</protein>
<dbReference type="GO" id="GO:0016491">
    <property type="term" value="F:oxidoreductase activity"/>
    <property type="evidence" value="ECO:0007669"/>
    <property type="project" value="UniProtKB-KW"/>
</dbReference>
<evidence type="ECO:0000256" key="1">
    <source>
        <dbReference type="ARBA" id="ARBA00001917"/>
    </source>
</evidence>
<dbReference type="KEGG" id="cmr:Cycma_3094"/>
<accession>G0J670</accession>
<gene>
    <name evidence="7" type="ordered locus">Cycma_3094</name>
</gene>
<evidence type="ECO:0000256" key="3">
    <source>
        <dbReference type="ARBA" id="ARBA00022630"/>
    </source>
</evidence>
<dbReference type="eggNOG" id="COG0778">
    <property type="taxonomic scope" value="Bacteria"/>
</dbReference>
<dbReference type="AlphaFoldDB" id="G0J670"/>
<dbReference type="PANTHER" id="PTHR43673">
    <property type="entry name" value="NAD(P)H NITROREDUCTASE YDGI-RELATED"/>
    <property type="match status" value="1"/>
</dbReference>
<comment type="similarity">
    <text evidence="2">Belongs to the nitroreductase family.</text>
</comment>
<comment type="cofactor">
    <cofactor evidence="1">
        <name>FMN</name>
        <dbReference type="ChEBI" id="CHEBI:58210"/>
    </cofactor>
</comment>
<organism evidence="7 8">
    <name type="scientific">Cyclobacterium marinum (strain ATCC 25205 / DSM 745 / LMG 13164 / NCIMB 1802)</name>
    <name type="common">Flectobacillus marinus</name>
    <dbReference type="NCBI Taxonomy" id="880070"/>
    <lineage>
        <taxon>Bacteria</taxon>
        <taxon>Pseudomonadati</taxon>
        <taxon>Bacteroidota</taxon>
        <taxon>Cytophagia</taxon>
        <taxon>Cytophagales</taxon>
        <taxon>Cyclobacteriaceae</taxon>
        <taxon>Cyclobacterium</taxon>
    </lineage>
</organism>
<dbReference type="RefSeq" id="WP_014021112.1">
    <property type="nucleotide sequence ID" value="NC_015914.1"/>
</dbReference>
<dbReference type="Pfam" id="PF00881">
    <property type="entry name" value="Nitroreductase"/>
    <property type="match status" value="1"/>
</dbReference>
<proteinExistence type="inferred from homology"/>
<keyword evidence="3" id="KW-0285">Flavoprotein</keyword>
<dbReference type="EMBL" id="CP002955">
    <property type="protein sequence ID" value="AEL26822.1"/>
    <property type="molecule type" value="Genomic_DNA"/>
</dbReference>
<dbReference type="OrthoDB" id="9809288at2"/>
<evidence type="ECO:0000313" key="8">
    <source>
        <dbReference type="Proteomes" id="UP000001635"/>
    </source>
</evidence>
<dbReference type="InterPro" id="IPR000415">
    <property type="entry name" value="Nitroreductase-like"/>
</dbReference>
<dbReference type="Proteomes" id="UP000001635">
    <property type="component" value="Chromosome"/>
</dbReference>
<keyword evidence="8" id="KW-1185">Reference proteome</keyword>
<evidence type="ECO:0000256" key="2">
    <source>
        <dbReference type="ARBA" id="ARBA00007118"/>
    </source>
</evidence>
<reference evidence="8" key="1">
    <citation type="submission" date="2011-07" db="EMBL/GenBank/DDBJ databases">
        <title>The complete genome of Cyclobacterium marinum DSM 745.</title>
        <authorList>
            <person name="Lucas S."/>
            <person name="Han J."/>
            <person name="Lapidus A."/>
            <person name="Bruce D."/>
            <person name="Goodwin L."/>
            <person name="Pitluck S."/>
            <person name="Peters L."/>
            <person name="Kyrpides N."/>
            <person name="Mavromatis K."/>
            <person name="Ivanova N."/>
            <person name="Ovchinnikova G."/>
            <person name="Chertkov O."/>
            <person name="Detter J.C."/>
            <person name="Tapia R."/>
            <person name="Han C."/>
            <person name="Land M."/>
            <person name="Hauser L."/>
            <person name="Markowitz V."/>
            <person name="Cheng J.-F."/>
            <person name="Hugenholtz P."/>
            <person name="Woyke T."/>
            <person name="Wu D."/>
            <person name="Tindall B."/>
            <person name="Schuetze A."/>
            <person name="Brambilla E."/>
            <person name="Klenk H.-P."/>
            <person name="Eisen J.A."/>
        </authorList>
    </citation>
    <scope>NUCLEOTIDE SEQUENCE [LARGE SCALE GENOMIC DNA]</scope>
    <source>
        <strain evidence="8">ATCC 25205 / DSM 745 / LMG 13164 / NCIMB 1802</strain>
    </source>
</reference>
<evidence type="ECO:0000259" key="6">
    <source>
        <dbReference type="Pfam" id="PF00881"/>
    </source>
</evidence>
<dbReference type="HOGENOM" id="CLU_065127_0_0_10"/>
<evidence type="ECO:0000256" key="4">
    <source>
        <dbReference type="ARBA" id="ARBA00022643"/>
    </source>
</evidence>
<name>G0J670_CYCMS</name>
<sequence length="325" mass="37017">MNKSTIRKKFPFLLYLGIGHSYFNSFKKFAKFSGVVKQNNDRKLVSKIIADYHVIEKGLTMSETRSGFGKERLMALIDNCILYIKLYGNNDEQLQHSVSVILEYRDYHRNIDFALDGDLDLKIKELNALYREALPSSQKNLIKTNYFSSGEGSFLNFSKSRLSVRNYSDEIIPDDTLKKATKLARNAPSSCNRQTVKVNVFSDKNQIAKILEIQGGNRGFGHLADKLIILTSDLAYWHGVYEMTGPYVDGGIFAMNLLYALHYYEIGACPLNCNLSPQKDKKLRELCDIPDSEVFVVMISCGKVPDNFKVPASKRYSVDNIIRFH</sequence>
<dbReference type="Gene3D" id="3.40.109.10">
    <property type="entry name" value="NADH Oxidase"/>
    <property type="match status" value="1"/>
</dbReference>